<gene>
    <name evidence="1" type="ORF">LVJ77_03400</name>
</gene>
<evidence type="ECO:0000313" key="1">
    <source>
        <dbReference type="EMBL" id="UOP05270.1"/>
    </source>
</evidence>
<dbReference type="Proteomes" id="UP000831534">
    <property type="component" value="Chromosome"/>
</dbReference>
<proteinExistence type="predicted"/>
<name>A0A8T9MTR6_9NEIS</name>
<sequence length="245" mass="25102">MSGGFGLGGNVGVKVIPAAGVATPNAVGVNANVNYGKKDYSQAVGSTVQAGNDITVDGGKQVTLQGTNVAAKNNVAIKGDQVTSNSALTTNNEVGVGVGVNLKLGLANGEDPIKSFNVGADVDVKHDKEHTHAVNTIQGGNEVSIAGNFQGAGVKLTGTDVIGAKVDITNAAPNGKVEMSGVNSSFSSFNVGVGANIGGELEIEKWTEREVRTWLDRCGYPHVEVTDKEQIRKIWNLTGGGTVCL</sequence>
<dbReference type="Pfam" id="PF13332">
    <property type="entry name" value="Fil_haemagg_2"/>
    <property type="match status" value="1"/>
</dbReference>
<keyword evidence="2" id="KW-1185">Reference proteome</keyword>
<dbReference type="EMBL" id="CP091521">
    <property type="protein sequence ID" value="UOP05270.1"/>
    <property type="molecule type" value="Genomic_DNA"/>
</dbReference>
<evidence type="ECO:0000313" key="2">
    <source>
        <dbReference type="Proteomes" id="UP000831534"/>
    </source>
</evidence>
<reference evidence="1" key="2">
    <citation type="journal article" date="2022" name="Res Sq">
        <title>Evolution of multicellular longitudinally dividing oral cavity symbionts (Neisseriaceae).</title>
        <authorList>
            <person name="Nyongesa S."/>
            <person name="Weber P."/>
            <person name="Bernet E."/>
            <person name="Pullido F."/>
            <person name="Nieckarz M."/>
            <person name="Delaby M."/>
            <person name="Nieves C."/>
            <person name="Viehboeck T."/>
            <person name="Krause N."/>
            <person name="Rivera-Millot A."/>
            <person name="Nakamura A."/>
            <person name="Vischer N."/>
            <person name="VanNieuwenhze M."/>
            <person name="Brun Y."/>
            <person name="Cava F."/>
            <person name="Bulgheresi S."/>
            <person name="Veyrier F."/>
        </authorList>
    </citation>
    <scope>NUCLEOTIDE SEQUENCE</scope>
    <source>
        <strain evidence="1">17694</strain>
    </source>
</reference>
<reference evidence="1" key="1">
    <citation type="submission" date="2021-12" db="EMBL/GenBank/DDBJ databases">
        <authorList>
            <person name="Veyrier F.J."/>
        </authorList>
    </citation>
    <scope>NUCLEOTIDE SEQUENCE</scope>
    <source>
        <strain evidence="1">17694</strain>
    </source>
</reference>
<dbReference type="GO" id="GO:0003824">
    <property type="term" value="F:catalytic activity"/>
    <property type="evidence" value="ECO:0007669"/>
    <property type="project" value="UniProtKB-ARBA"/>
</dbReference>
<protein>
    <submittedName>
        <fullName evidence="1">Hemagglutinin repeat-containing protein</fullName>
    </submittedName>
</protein>
<accession>A0A8T9MTR6</accession>
<organism evidence="1 2">
    <name type="scientific">Conchiformibius kuhniae</name>
    <dbReference type="NCBI Taxonomy" id="211502"/>
    <lineage>
        <taxon>Bacteria</taxon>
        <taxon>Pseudomonadati</taxon>
        <taxon>Pseudomonadota</taxon>
        <taxon>Betaproteobacteria</taxon>
        <taxon>Neisseriales</taxon>
        <taxon>Neisseriaceae</taxon>
        <taxon>Conchiformibius</taxon>
    </lineage>
</organism>
<dbReference type="InterPro" id="IPR025157">
    <property type="entry name" value="Hemagglutinin_rpt"/>
</dbReference>
<dbReference type="AlphaFoldDB" id="A0A8T9MTR6"/>